<dbReference type="SMART" id="SM00903">
    <property type="entry name" value="Flavin_Reduct"/>
    <property type="match status" value="1"/>
</dbReference>
<dbReference type="PANTHER" id="PTHR33798">
    <property type="entry name" value="FLAVOPROTEIN OXYGENASE"/>
    <property type="match status" value="1"/>
</dbReference>
<evidence type="ECO:0000256" key="4">
    <source>
        <dbReference type="ARBA" id="ARBA00038054"/>
    </source>
</evidence>
<dbReference type="InterPro" id="IPR002563">
    <property type="entry name" value="Flavin_Rdtase-like_dom"/>
</dbReference>
<evidence type="ECO:0000259" key="5">
    <source>
        <dbReference type="SMART" id="SM00903"/>
    </source>
</evidence>
<reference evidence="7" key="1">
    <citation type="submission" date="2016-10" db="EMBL/GenBank/DDBJ databases">
        <authorList>
            <person name="Varghese N."/>
            <person name="Submissions S."/>
        </authorList>
    </citation>
    <scope>NUCLEOTIDE SEQUENCE [LARGE SCALE GENOMIC DNA]</scope>
    <source>
        <strain evidence="7">DSM 19886</strain>
    </source>
</reference>
<name>A0A1G9M5L1_9FLAO</name>
<protein>
    <submittedName>
        <fullName evidence="6">NADH-FMN oxidoreductase RutF, flavin reductase (DIM6/NTAB) family</fullName>
    </submittedName>
</protein>
<evidence type="ECO:0000256" key="3">
    <source>
        <dbReference type="ARBA" id="ARBA00022643"/>
    </source>
</evidence>
<dbReference type="GO" id="GO:0010181">
    <property type="term" value="F:FMN binding"/>
    <property type="evidence" value="ECO:0007669"/>
    <property type="project" value="InterPro"/>
</dbReference>
<proteinExistence type="inferred from homology"/>
<comment type="cofactor">
    <cofactor evidence="1">
        <name>FMN</name>
        <dbReference type="ChEBI" id="CHEBI:58210"/>
    </cofactor>
</comment>
<dbReference type="GO" id="GO:0016646">
    <property type="term" value="F:oxidoreductase activity, acting on the CH-NH group of donors, NAD or NADP as acceptor"/>
    <property type="evidence" value="ECO:0007669"/>
    <property type="project" value="UniProtKB-ARBA"/>
</dbReference>
<dbReference type="Pfam" id="PF01613">
    <property type="entry name" value="Flavin_Reduct"/>
    <property type="match status" value="1"/>
</dbReference>
<dbReference type="EMBL" id="FNGV01000002">
    <property type="protein sequence ID" value="SDL69434.1"/>
    <property type="molecule type" value="Genomic_DNA"/>
</dbReference>
<gene>
    <name evidence="6" type="ORF">SAMN04488514_102365</name>
</gene>
<dbReference type="Proteomes" id="UP000199440">
    <property type="component" value="Unassembled WGS sequence"/>
</dbReference>
<organism evidence="6 7">
    <name type="scientific">Kriegella aquimaris</name>
    <dbReference type="NCBI Taxonomy" id="192904"/>
    <lineage>
        <taxon>Bacteria</taxon>
        <taxon>Pseudomonadati</taxon>
        <taxon>Bacteroidota</taxon>
        <taxon>Flavobacteriia</taxon>
        <taxon>Flavobacteriales</taxon>
        <taxon>Flavobacteriaceae</taxon>
        <taxon>Kriegella</taxon>
    </lineage>
</organism>
<evidence type="ECO:0000256" key="1">
    <source>
        <dbReference type="ARBA" id="ARBA00001917"/>
    </source>
</evidence>
<keyword evidence="2" id="KW-0285">Flavoprotein</keyword>
<feature type="domain" description="Flavin reductase like" evidence="5">
    <location>
        <begin position="40"/>
        <end position="196"/>
    </location>
</feature>
<keyword evidence="3" id="KW-0288">FMN</keyword>
<evidence type="ECO:0000313" key="7">
    <source>
        <dbReference type="Proteomes" id="UP000199440"/>
    </source>
</evidence>
<dbReference type="InterPro" id="IPR012349">
    <property type="entry name" value="Split_barrel_FMN-bd"/>
</dbReference>
<dbReference type="SUPFAM" id="SSF50475">
    <property type="entry name" value="FMN-binding split barrel"/>
    <property type="match status" value="1"/>
</dbReference>
<dbReference type="Gene3D" id="2.30.110.10">
    <property type="entry name" value="Electron Transport, Fmn-binding Protein, Chain A"/>
    <property type="match status" value="1"/>
</dbReference>
<sequence>MYSFQIKFKLHTFIAMAKMISILPNEIDTSVLHGYLLGAVGPRPIAFASTIDEQERPNLSPFSFFNVFSSNPPILIFSPARRVRDNSTKHTLENVLKTKEVVINIVNFDMVQQMSLTSTEYGKGTNEFIKSGLTMLPSDIVRPFRVGESPVQFECKVTKVEPLGDKGGAGNLIFSQVVKIHINSNVLDENGSIDQLKIDQVARMGGNWYSRANQGLFEVPKPLSTLGIGVDQIPENIRLSKILTGNDLGLLGNVAKIPDAQEIADFLADHPSVMTLKISADIEKIHKKAQEFIQDNEVLSAWKLLLP</sequence>
<dbReference type="PANTHER" id="PTHR33798:SF5">
    <property type="entry name" value="FLAVIN REDUCTASE LIKE DOMAIN-CONTAINING PROTEIN"/>
    <property type="match status" value="1"/>
</dbReference>
<evidence type="ECO:0000313" key="6">
    <source>
        <dbReference type="EMBL" id="SDL69434.1"/>
    </source>
</evidence>
<dbReference type="AlphaFoldDB" id="A0A1G9M5L1"/>
<evidence type="ECO:0000256" key="2">
    <source>
        <dbReference type="ARBA" id="ARBA00022630"/>
    </source>
</evidence>
<dbReference type="STRING" id="192904.SAMN04488514_102365"/>
<keyword evidence="7" id="KW-1185">Reference proteome</keyword>
<comment type="similarity">
    <text evidence="4">Belongs to the flavoredoxin family.</text>
</comment>
<accession>A0A1G9M5L1</accession>